<feature type="region of interest" description="Disordered" evidence="1">
    <location>
        <begin position="37"/>
        <end position="96"/>
    </location>
</feature>
<name>A0A4D4JEQ7_9PSEU</name>
<dbReference type="AlphaFoldDB" id="A0A4D4JEQ7"/>
<dbReference type="PANTHER" id="PTHR43662">
    <property type="match status" value="1"/>
</dbReference>
<feature type="signal peptide" evidence="2">
    <location>
        <begin position="1"/>
        <end position="37"/>
    </location>
</feature>
<organism evidence="4 5">
    <name type="scientific">Gandjariella thermophila</name>
    <dbReference type="NCBI Taxonomy" id="1931992"/>
    <lineage>
        <taxon>Bacteria</taxon>
        <taxon>Bacillati</taxon>
        <taxon>Actinomycetota</taxon>
        <taxon>Actinomycetes</taxon>
        <taxon>Pseudonocardiales</taxon>
        <taxon>Pseudonocardiaceae</taxon>
        <taxon>Gandjariella</taxon>
    </lineage>
</organism>
<proteinExistence type="predicted"/>
<dbReference type="Pfam" id="PF09362">
    <property type="entry name" value="DUF1996"/>
    <property type="match status" value="1"/>
</dbReference>
<dbReference type="OrthoDB" id="581239at2"/>
<dbReference type="InterPro" id="IPR018535">
    <property type="entry name" value="DUF1996"/>
</dbReference>
<reference evidence="5" key="1">
    <citation type="submission" date="2019-04" db="EMBL/GenBank/DDBJ databases">
        <title>Draft genome sequence of Pseudonocardiaceae bacterium SL3-2-4.</title>
        <authorList>
            <person name="Ningsih F."/>
            <person name="Yokota A."/>
            <person name="Sakai Y."/>
            <person name="Nanatani K."/>
            <person name="Yabe S."/>
            <person name="Oetari A."/>
            <person name="Sjamsuridzal W."/>
        </authorList>
    </citation>
    <scope>NUCLEOTIDE SEQUENCE [LARGE SCALE GENOMIC DNA]</scope>
    <source>
        <strain evidence="5">SL3-2-4</strain>
    </source>
</reference>
<feature type="chain" id="PRO_5020632424" description="DUF1996 domain-containing protein" evidence="2">
    <location>
        <begin position="38"/>
        <end position="375"/>
    </location>
</feature>
<dbReference type="Proteomes" id="UP000298860">
    <property type="component" value="Unassembled WGS sequence"/>
</dbReference>
<comment type="caution">
    <text evidence="4">The sequence shown here is derived from an EMBL/GenBank/DDBJ whole genome shotgun (WGS) entry which is preliminary data.</text>
</comment>
<gene>
    <name evidence="4" type="ORF">GTS_40300</name>
</gene>
<accession>A0A4D4JEQ7</accession>
<evidence type="ECO:0000256" key="2">
    <source>
        <dbReference type="SAM" id="SignalP"/>
    </source>
</evidence>
<keyword evidence="5" id="KW-1185">Reference proteome</keyword>
<keyword evidence="2" id="KW-0732">Signal</keyword>
<dbReference type="PANTHER" id="PTHR43662:SF3">
    <property type="entry name" value="DOMAIN PROTEIN, PUTATIVE (AFU_ORTHOLOGUE AFUA_6G11970)-RELATED"/>
    <property type="match status" value="1"/>
</dbReference>
<evidence type="ECO:0000256" key="1">
    <source>
        <dbReference type="SAM" id="MobiDB-lite"/>
    </source>
</evidence>
<evidence type="ECO:0000313" key="4">
    <source>
        <dbReference type="EMBL" id="GDY32397.1"/>
    </source>
</evidence>
<feature type="domain" description="DUF1996" evidence="3">
    <location>
        <begin position="131"/>
        <end position="328"/>
    </location>
</feature>
<feature type="compositionally biased region" description="Low complexity" evidence="1">
    <location>
        <begin position="37"/>
        <end position="65"/>
    </location>
</feature>
<evidence type="ECO:0000313" key="5">
    <source>
        <dbReference type="Proteomes" id="UP000298860"/>
    </source>
</evidence>
<sequence length="375" mass="39848">MVRKGTHRRPKAVRLLTATAAVLVAAGVVVGMGAASAKTTNDANSSSQSSASATANKKGGNNNGDSNGGNNGDNNNGKAEDPAKAQPPSPNDFVDITKVKPNQKKQNGAGGSFVTDCGVKANHQNSDNFIAAPGVLDGAQHTHDYVGNDSTDANSTDDSLAAAGTTCKNQQDKSAYFWPVIRDLTKQGNDVNQDGGGADGNFGQILEPDSVQLKFASGGADQVTAMPQFLRILFGNAKAVTQNGKNAKDTWTCTGFEDRLTNKYPLCPQGSKVERIHAFPNCWDGKNTDSADHRSHIVDAQNGQCPKGFKAVPQLQVTLTYTVPQGKNFAVDGFPEELHKPQTDHDDFENVMSNNLMKQVVDCINNNKQCVNQEQ</sequence>
<dbReference type="EMBL" id="BJFL01000024">
    <property type="protein sequence ID" value="GDY32397.1"/>
    <property type="molecule type" value="Genomic_DNA"/>
</dbReference>
<evidence type="ECO:0000259" key="3">
    <source>
        <dbReference type="Pfam" id="PF09362"/>
    </source>
</evidence>
<protein>
    <recommendedName>
        <fullName evidence="3">DUF1996 domain-containing protein</fullName>
    </recommendedName>
</protein>